<evidence type="ECO:0000313" key="2">
    <source>
        <dbReference type="Proteomes" id="UP000186221"/>
    </source>
</evidence>
<sequence>MLLFMALPYMPFFAKFNPTIRHILPECIAAKRLIR</sequence>
<name>A0A1N7J771_9RHOB</name>
<reference evidence="2" key="1">
    <citation type="submission" date="2017-01" db="EMBL/GenBank/DDBJ databases">
        <authorList>
            <person name="Varghese N."/>
            <person name="Submissions S."/>
        </authorList>
    </citation>
    <scope>NUCLEOTIDE SEQUENCE [LARGE SCALE GENOMIC DNA]</scope>
    <source>
        <strain evidence="2">DSM 19945</strain>
    </source>
</reference>
<keyword evidence="2" id="KW-1185">Reference proteome</keyword>
<dbReference type="AlphaFoldDB" id="A0A1N7J771"/>
<dbReference type="Proteomes" id="UP000186221">
    <property type="component" value="Unassembled WGS sequence"/>
</dbReference>
<evidence type="ECO:0000313" key="1">
    <source>
        <dbReference type="EMBL" id="SIS45162.1"/>
    </source>
</evidence>
<proteinExistence type="predicted"/>
<gene>
    <name evidence="1" type="ORF">SAMN05421580_101424</name>
</gene>
<organism evidence="1 2">
    <name type="scientific">Rhodobacter aestuarii</name>
    <dbReference type="NCBI Taxonomy" id="453582"/>
    <lineage>
        <taxon>Bacteria</taxon>
        <taxon>Pseudomonadati</taxon>
        <taxon>Pseudomonadota</taxon>
        <taxon>Alphaproteobacteria</taxon>
        <taxon>Rhodobacterales</taxon>
        <taxon>Rhodobacter group</taxon>
        <taxon>Rhodobacter</taxon>
    </lineage>
</organism>
<accession>A0A1N7J771</accession>
<protein>
    <submittedName>
        <fullName evidence="1">Uncharacterized protein</fullName>
    </submittedName>
</protein>
<dbReference type="EMBL" id="FTOG01000001">
    <property type="protein sequence ID" value="SIS45162.1"/>
    <property type="molecule type" value="Genomic_DNA"/>
</dbReference>